<comment type="caution">
    <text evidence="2">The sequence shown here is derived from an EMBL/GenBank/DDBJ whole genome shotgun (WGS) entry which is preliminary data.</text>
</comment>
<name>A0A409XGV9_PSICY</name>
<keyword evidence="1" id="KW-0812">Transmembrane</keyword>
<evidence type="ECO:0000313" key="3">
    <source>
        <dbReference type="Proteomes" id="UP000283269"/>
    </source>
</evidence>
<dbReference type="EMBL" id="NHYD01001756">
    <property type="protein sequence ID" value="PPQ89997.1"/>
    <property type="molecule type" value="Genomic_DNA"/>
</dbReference>
<evidence type="ECO:0000256" key="1">
    <source>
        <dbReference type="SAM" id="Phobius"/>
    </source>
</evidence>
<reference evidence="2 3" key="1">
    <citation type="journal article" date="2018" name="Evol. Lett.">
        <title>Horizontal gene cluster transfer increased hallucinogenic mushroom diversity.</title>
        <authorList>
            <person name="Reynolds H.T."/>
            <person name="Vijayakumar V."/>
            <person name="Gluck-Thaler E."/>
            <person name="Korotkin H.B."/>
            <person name="Matheny P.B."/>
            <person name="Slot J.C."/>
        </authorList>
    </citation>
    <scope>NUCLEOTIDE SEQUENCE [LARGE SCALE GENOMIC DNA]</scope>
    <source>
        <strain evidence="2 3">2631</strain>
    </source>
</reference>
<feature type="transmembrane region" description="Helical" evidence="1">
    <location>
        <begin position="144"/>
        <end position="174"/>
    </location>
</feature>
<organism evidence="2 3">
    <name type="scientific">Psilocybe cyanescens</name>
    <dbReference type="NCBI Taxonomy" id="93625"/>
    <lineage>
        <taxon>Eukaryota</taxon>
        <taxon>Fungi</taxon>
        <taxon>Dikarya</taxon>
        <taxon>Basidiomycota</taxon>
        <taxon>Agaricomycotina</taxon>
        <taxon>Agaricomycetes</taxon>
        <taxon>Agaricomycetidae</taxon>
        <taxon>Agaricales</taxon>
        <taxon>Agaricineae</taxon>
        <taxon>Strophariaceae</taxon>
        <taxon>Psilocybe</taxon>
    </lineage>
</organism>
<accession>A0A409XGV9</accession>
<keyword evidence="1" id="KW-0472">Membrane</keyword>
<dbReference type="InParanoid" id="A0A409XGV9"/>
<protein>
    <submittedName>
        <fullName evidence="2">Uncharacterized protein</fullName>
    </submittedName>
</protein>
<dbReference type="AlphaFoldDB" id="A0A409XGV9"/>
<sequence>MVIYVVPIYKYLPAPVPQSTLTLYWEVTHASSSSADPPHRSQKPRLDPSSFRILSPLLKHKMEYKTYNGTTTITIQPIPRKSTWVCWNQRSQHALSSPSPNSNPNLISTPVPRRILKSSPSSSTRFADSTNPHLRASTTKLSKLLLAITIFLGATYGEGMTRTIALIALFVVYLTEIG</sequence>
<keyword evidence="1" id="KW-1133">Transmembrane helix</keyword>
<keyword evidence="3" id="KW-1185">Reference proteome</keyword>
<gene>
    <name evidence="2" type="ORF">CVT25_009637</name>
</gene>
<proteinExistence type="predicted"/>
<evidence type="ECO:0000313" key="2">
    <source>
        <dbReference type="EMBL" id="PPQ89997.1"/>
    </source>
</evidence>
<dbReference type="Proteomes" id="UP000283269">
    <property type="component" value="Unassembled WGS sequence"/>
</dbReference>